<dbReference type="PANTHER" id="PTHR12461">
    <property type="entry name" value="HYPOXIA-INDUCIBLE FACTOR 1 ALPHA INHIBITOR-RELATED"/>
    <property type="match status" value="1"/>
</dbReference>
<evidence type="ECO:0000313" key="2">
    <source>
        <dbReference type="EMBL" id="CAJ0934149.1"/>
    </source>
</evidence>
<feature type="domain" description="JmjC" evidence="1">
    <location>
        <begin position="226"/>
        <end position="414"/>
    </location>
</feature>
<accession>A0ABN9L998</accession>
<dbReference type="PROSITE" id="PS51184">
    <property type="entry name" value="JMJC"/>
    <property type="match status" value="1"/>
</dbReference>
<dbReference type="Proteomes" id="UP001176940">
    <property type="component" value="Unassembled WGS sequence"/>
</dbReference>
<dbReference type="InterPro" id="IPR036397">
    <property type="entry name" value="RNaseH_sf"/>
</dbReference>
<evidence type="ECO:0000259" key="1">
    <source>
        <dbReference type="PROSITE" id="PS51184"/>
    </source>
</evidence>
<proteinExistence type="predicted"/>
<comment type="caution">
    <text evidence="2">The sequence shown here is derived from an EMBL/GenBank/DDBJ whole genome shotgun (WGS) entry which is preliminary data.</text>
</comment>
<dbReference type="Pfam" id="PF13621">
    <property type="entry name" value="Cupin_8"/>
    <property type="match status" value="1"/>
</dbReference>
<evidence type="ECO:0000313" key="3">
    <source>
        <dbReference type="Proteomes" id="UP001176940"/>
    </source>
</evidence>
<dbReference type="PANTHER" id="PTHR12461:SF99">
    <property type="entry name" value="BIFUNCTIONAL PEPTIDASE AND (3S)-LYSYL HYDROXYLASE JMJD7"/>
    <property type="match status" value="1"/>
</dbReference>
<dbReference type="EMBL" id="CAUEEQ010010104">
    <property type="protein sequence ID" value="CAJ0934149.1"/>
    <property type="molecule type" value="Genomic_DNA"/>
</dbReference>
<dbReference type="SMART" id="SM00558">
    <property type="entry name" value="JmjC"/>
    <property type="match status" value="1"/>
</dbReference>
<organism evidence="2 3">
    <name type="scientific">Ranitomeya imitator</name>
    <name type="common">mimic poison frog</name>
    <dbReference type="NCBI Taxonomy" id="111125"/>
    <lineage>
        <taxon>Eukaryota</taxon>
        <taxon>Metazoa</taxon>
        <taxon>Chordata</taxon>
        <taxon>Craniata</taxon>
        <taxon>Vertebrata</taxon>
        <taxon>Euteleostomi</taxon>
        <taxon>Amphibia</taxon>
        <taxon>Batrachia</taxon>
        <taxon>Anura</taxon>
        <taxon>Neobatrachia</taxon>
        <taxon>Hyloidea</taxon>
        <taxon>Dendrobatidae</taxon>
        <taxon>Dendrobatinae</taxon>
        <taxon>Ranitomeya</taxon>
    </lineage>
</organism>
<reference evidence="2" key="1">
    <citation type="submission" date="2023-07" db="EMBL/GenBank/DDBJ databases">
        <authorList>
            <person name="Stuckert A."/>
        </authorList>
    </citation>
    <scope>NUCLEOTIDE SEQUENCE</scope>
</reference>
<keyword evidence="3" id="KW-1185">Reference proteome</keyword>
<sequence length="510" mass="58737">MFTLVTSVKTKKKQTAHTYILVSVRSLAVCFPHSVTAGRKVKAEHSGDVTAVLSLYGRQSECGKRTARDLTDTRIRMRQTRENAHAARLLRTQHVLTLQKKRKDNTACDVRRSLFSFLPDLHGTDCVPYLEEPPSPLQFHREWLCPNRPCIIRNAFNHWPALHRWTLDYLRECIGSKAVSVAVTPNGYADAVYDNKFVMPEERTMNFADVLDVIEKRTTSPGVFYIQKQCSNLTEEFPELVGDVESHIPWMSEALGKCPDAVNFWLGESAAITSLHKDHYENLYCVISGEKHFVLHPPSDRPFIPYETYQPATYRVNEDGTFEVIDQEHADKVPWIPVDPLEPDLSLYPSYGESRPLHVTVKAGEMLYLPSLWFHHVRQSHGCIAGYIGGLSTALQNAFQNAVDKPLKLKKTRLQWAKEKQFWTVDDWMKVIFSDESQIYIGQGDDAGTFVWCRSNEIYKDDCLKRTCKFPQSLMIWDCMSVNFWYDMEYDLKYHYFQLLDSLTKSVGNL</sequence>
<dbReference type="InterPro" id="IPR041667">
    <property type="entry name" value="Cupin_8"/>
</dbReference>
<dbReference type="Gene3D" id="3.30.420.10">
    <property type="entry name" value="Ribonuclease H-like superfamily/Ribonuclease H"/>
    <property type="match status" value="1"/>
</dbReference>
<name>A0ABN9L998_9NEOB</name>
<dbReference type="InterPro" id="IPR014710">
    <property type="entry name" value="RmlC-like_jellyroll"/>
</dbReference>
<protein>
    <recommendedName>
        <fullName evidence="1">JmjC domain-containing protein</fullName>
    </recommendedName>
</protein>
<dbReference type="InterPro" id="IPR003347">
    <property type="entry name" value="JmjC_dom"/>
</dbReference>
<dbReference type="SUPFAM" id="SSF51197">
    <property type="entry name" value="Clavaminate synthase-like"/>
    <property type="match status" value="1"/>
</dbReference>
<gene>
    <name evidence="2" type="ORF">RIMI_LOCUS5802383</name>
</gene>
<dbReference type="Gene3D" id="2.60.120.10">
    <property type="entry name" value="Jelly Rolls"/>
    <property type="match status" value="1"/>
</dbReference>